<dbReference type="PANTHER" id="PTHR45792:SF8">
    <property type="entry name" value="DIACYLGLYCEROL LIPASE-ALPHA"/>
    <property type="match status" value="1"/>
</dbReference>
<keyword evidence="7 17" id="KW-0378">Hydrolase</keyword>
<feature type="compositionally biased region" description="Basic and acidic residues" evidence="15">
    <location>
        <begin position="613"/>
        <end position="631"/>
    </location>
</feature>
<comment type="catalytic activity">
    <reaction evidence="13">
        <text>a 1,2-diacyl-sn-glycerol + H2O = a 2-acylglycerol + a fatty acid + H(+)</text>
        <dbReference type="Rhea" id="RHEA:33275"/>
        <dbReference type="ChEBI" id="CHEBI:15377"/>
        <dbReference type="ChEBI" id="CHEBI:15378"/>
        <dbReference type="ChEBI" id="CHEBI:17389"/>
        <dbReference type="ChEBI" id="CHEBI:17815"/>
        <dbReference type="ChEBI" id="CHEBI:28868"/>
        <dbReference type="EC" id="3.1.1.116"/>
    </reaction>
    <physiologicalReaction direction="left-to-right" evidence="13">
        <dbReference type="Rhea" id="RHEA:33276"/>
    </physiologicalReaction>
</comment>
<evidence type="ECO:0000256" key="1">
    <source>
        <dbReference type="ARBA" id="ARBA00001913"/>
    </source>
</evidence>
<evidence type="ECO:0000256" key="4">
    <source>
        <dbReference type="ARBA" id="ARBA00022553"/>
    </source>
</evidence>
<proteinExistence type="predicted"/>
<dbReference type="GO" id="GO:0046340">
    <property type="term" value="P:diacylglycerol catabolic process"/>
    <property type="evidence" value="ECO:0007669"/>
    <property type="project" value="TreeGrafter"/>
</dbReference>
<keyword evidence="10" id="KW-1133">Transmembrane helix</keyword>
<reference evidence="17 18" key="1">
    <citation type="journal article" date="2015" name="Fungal Genet. Biol.">
        <title>Evolution of novel wood decay mechanisms in Agaricales revealed by the genome sequences of Fistulina hepatica and Cylindrobasidium torrendii.</title>
        <authorList>
            <person name="Floudas D."/>
            <person name="Held B.W."/>
            <person name="Riley R."/>
            <person name="Nagy L.G."/>
            <person name="Koehler G."/>
            <person name="Ransdell A.S."/>
            <person name="Younus H."/>
            <person name="Chow J."/>
            <person name="Chiniquy J."/>
            <person name="Lipzen A."/>
            <person name="Tritt A."/>
            <person name="Sun H."/>
            <person name="Haridas S."/>
            <person name="LaButti K."/>
            <person name="Ohm R.A."/>
            <person name="Kues U."/>
            <person name="Blanchette R.A."/>
            <person name="Grigoriev I.V."/>
            <person name="Minto R.E."/>
            <person name="Hibbett D.S."/>
        </authorList>
    </citation>
    <scope>NUCLEOTIDE SEQUENCE [LARGE SCALE GENOMIC DNA]</scope>
    <source>
        <strain evidence="17 18">FP15055 ss-10</strain>
    </source>
</reference>
<keyword evidence="11" id="KW-0443">Lipid metabolism</keyword>
<keyword evidence="9" id="KW-0442">Lipid degradation</keyword>
<dbReference type="GO" id="GO:0005886">
    <property type="term" value="C:plasma membrane"/>
    <property type="evidence" value="ECO:0007669"/>
    <property type="project" value="UniProtKB-SubCell"/>
</dbReference>
<feature type="compositionally biased region" description="Polar residues" evidence="15">
    <location>
        <begin position="558"/>
        <end position="586"/>
    </location>
</feature>
<evidence type="ECO:0000256" key="9">
    <source>
        <dbReference type="ARBA" id="ARBA00022963"/>
    </source>
</evidence>
<dbReference type="InterPro" id="IPR029058">
    <property type="entry name" value="AB_hydrolase_fold"/>
</dbReference>
<evidence type="ECO:0000256" key="14">
    <source>
        <dbReference type="ARBA" id="ARBA00026104"/>
    </source>
</evidence>
<keyword evidence="4" id="KW-0597">Phosphoprotein</keyword>
<keyword evidence="5" id="KW-0812">Transmembrane</keyword>
<dbReference type="InterPro" id="IPR052214">
    <property type="entry name" value="DAG_Lipase-Related"/>
</dbReference>
<feature type="compositionally biased region" description="Low complexity" evidence="15">
    <location>
        <begin position="587"/>
        <end position="610"/>
    </location>
</feature>
<evidence type="ECO:0000259" key="16">
    <source>
        <dbReference type="Pfam" id="PF01764"/>
    </source>
</evidence>
<evidence type="ECO:0000313" key="18">
    <source>
        <dbReference type="Proteomes" id="UP000054007"/>
    </source>
</evidence>
<evidence type="ECO:0000256" key="7">
    <source>
        <dbReference type="ARBA" id="ARBA00022801"/>
    </source>
</evidence>
<keyword evidence="3" id="KW-1003">Cell membrane</keyword>
<dbReference type="SUPFAM" id="SSF53474">
    <property type="entry name" value="alpha/beta-Hydrolases"/>
    <property type="match status" value="1"/>
</dbReference>
<keyword evidence="6" id="KW-0479">Metal-binding</keyword>
<dbReference type="GO" id="GO:0019369">
    <property type="term" value="P:arachidonate metabolic process"/>
    <property type="evidence" value="ECO:0007669"/>
    <property type="project" value="TreeGrafter"/>
</dbReference>
<evidence type="ECO:0000256" key="12">
    <source>
        <dbReference type="ARBA" id="ARBA00023136"/>
    </source>
</evidence>
<dbReference type="GO" id="GO:0016298">
    <property type="term" value="F:lipase activity"/>
    <property type="evidence" value="ECO:0007669"/>
    <property type="project" value="TreeGrafter"/>
</dbReference>
<dbReference type="Proteomes" id="UP000054007">
    <property type="component" value="Unassembled WGS sequence"/>
</dbReference>
<evidence type="ECO:0000256" key="13">
    <source>
        <dbReference type="ARBA" id="ARBA00024531"/>
    </source>
</evidence>
<dbReference type="InterPro" id="IPR002921">
    <property type="entry name" value="Fungal_lipase-type"/>
</dbReference>
<evidence type="ECO:0000313" key="17">
    <source>
        <dbReference type="EMBL" id="KIY73181.1"/>
    </source>
</evidence>
<dbReference type="Pfam" id="PF01764">
    <property type="entry name" value="Lipase_3"/>
    <property type="match status" value="1"/>
</dbReference>
<gene>
    <name evidence="17" type="ORF">CYLTODRAFT_406779</name>
</gene>
<evidence type="ECO:0000256" key="8">
    <source>
        <dbReference type="ARBA" id="ARBA00022837"/>
    </source>
</evidence>
<keyword evidence="12" id="KW-0472">Membrane</keyword>
<dbReference type="EC" id="3.1.1.116" evidence="14"/>
<dbReference type="AlphaFoldDB" id="A0A0D7BUA5"/>
<evidence type="ECO:0000256" key="10">
    <source>
        <dbReference type="ARBA" id="ARBA00022989"/>
    </source>
</evidence>
<evidence type="ECO:0000256" key="5">
    <source>
        <dbReference type="ARBA" id="ARBA00022692"/>
    </source>
</evidence>
<evidence type="ECO:0000256" key="11">
    <source>
        <dbReference type="ARBA" id="ARBA00023098"/>
    </source>
</evidence>
<feature type="region of interest" description="Disordered" evidence="15">
    <location>
        <begin position="557"/>
        <end position="631"/>
    </location>
</feature>
<evidence type="ECO:0000256" key="3">
    <source>
        <dbReference type="ARBA" id="ARBA00022475"/>
    </source>
</evidence>
<accession>A0A0D7BUA5</accession>
<evidence type="ECO:0000256" key="15">
    <source>
        <dbReference type="SAM" id="MobiDB-lite"/>
    </source>
</evidence>
<dbReference type="CDD" id="cd00519">
    <property type="entry name" value="Lipase_3"/>
    <property type="match status" value="1"/>
</dbReference>
<dbReference type="OrthoDB" id="438440at2759"/>
<comment type="cofactor">
    <cofactor evidence="1">
        <name>Ca(2+)</name>
        <dbReference type="ChEBI" id="CHEBI:29108"/>
    </cofactor>
</comment>
<sequence>MNKWDYHTRRSLDLVSSAAALGFKVAKAGTRLGFSATRGLLNVIGSVVFTAVDYAVSRNHVPTPALGGAVEELMSFIEHIALAPIFLGEYITATSITMAHSAVNILAVIIPGGHEASFSFVAFRGLLVQEWAVDGAAQPSKPYNPIQIARGIFGWISLQGVTQEWQEDNFFKHLKEIRVRDAADDVSLRPRPPALVRVTSEMILPGEDRAQIVAAEIGKARAPSMALQPRHPRNPDQLLEPQQLSDAQLKATLRRLSKMVLYGYGGASLWYWGVPLTPPAGSPLARSEEAQMAMAIKASEKEADGNREPPKTPETYSWWDVLLGKHDDDIFNTFNKGNRGQTDVVIGNEYLMPRFWVLTDHSRAQVVLAIRGTMSFNELAVDLTCDTVDFQPARTNVSEAGSDSFPFHGTTKEEGANDKTYQVHSGILKMAKAMGDPGRPVQIAVQEALRNNPEYDLVICGHSLGAGLAGMLGLLWADTSTCRTVESSGLPVGRRTSVYCIAPPCITDIPLALEAKDLIVSFVYSHDAIARLSIGTATDIRNAATWLCDAHEAASVTAPETGTSSRSKASNKAMQKDSSLSATLQKATASTATGSTPSSPNPNLKSPKPSYAAERKPKAERTDSNFEKSTFEGRNCGHLSVTNKAWRWRRGWGKEGDEAWFIGLRKTLEASMRHPKKLYPAGRLLWALRDSDLCAVHQEGANGSAKAPYSTPNGNGKSRVDKLRLFEVEDREKTFSQILWAKDMMSAHLPHKYDSVLHDLL</sequence>
<keyword evidence="8" id="KW-0106">Calcium</keyword>
<feature type="domain" description="Fungal lipase-type" evidence="16">
    <location>
        <begin position="367"/>
        <end position="533"/>
    </location>
</feature>
<keyword evidence="18" id="KW-1185">Reference proteome</keyword>
<evidence type="ECO:0000256" key="2">
    <source>
        <dbReference type="ARBA" id="ARBA00004651"/>
    </source>
</evidence>
<dbReference type="Gene3D" id="3.40.50.1820">
    <property type="entry name" value="alpha/beta hydrolase"/>
    <property type="match status" value="1"/>
</dbReference>
<organism evidence="17 18">
    <name type="scientific">Cylindrobasidium torrendii FP15055 ss-10</name>
    <dbReference type="NCBI Taxonomy" id="1314674"/>
    <lineage>
        <taxon>Eukaryota</taxon>
        <taxon>Fungi</taxon>
        <taxon>Dikarya</taxon>
        <taxon>Basidiomycota</taxon>
        <taxon>Agaricomycotina</taxon>
        <taxon>Agaricomycetes</taxon>
        <taxon>Agaricomycetidae</taxon>
        <taxon>Agaricales</taxon>
        <taxon>Marasmiineae</taxon>
        <taxon>Physalacriaceae</taxon>
        <taxon>Cylindrobasidium</taxon>
    </lineage>
</organism>
<name>A0A0D7BUA5_9AGAR</name>
<dbReference type="GO" id="GO:0046872">
    <property type="term" value="F:metal ion binding"/>
    <property type="evidence" value="ECO:0007669"/>
    <property type="project" value="UniProtKB-KW"/>
</dbReference>
<protein>
    <recommendedName>
        <fullName evidence="14">sn-1-specific diacylglycerol lipase</fullName>
        <ecNumber evidence="14">3.1.1.116</ecNumber>
    </recommendedName>
</protein>
<comment type="subcellular location">
    <subcellularLocation>
        <location evidence="2">Cell membrane</location>
        <topology evidence="2">Multi-pass membrane protein</topology>
    </subcellularLocation>
</comment>
<dbReference type="EMBL" id="KN880437">
    <property type="protein sequence ID" value="KIY73181.1"/>
    <property type="molecule type" value="Genomic_DNA"/>
</dbReference>
<dbReference type="PANTHER" id="PTHR45792">
    <property type="entry name" value="DIACYLGLYCEROL LIPASE HOMOLOG-RELATED"/>
    <property type="match status" value="1"/>
</dbReference>
<evidence type="ECO:0000256" key="6">
    <source>
        <dbReference type="ARBA" id="ARBA00022723"/>
    </source>
</evidence>